<dbReference type="Gene3D" id="3.40.50.1820">
    <property type="entry name" value="alpha/beta hydrolase"/>
    <property type="match status" value="1"/>
</dbReference>
<feature type="domain" description="AB hydrolase-1" evidence="1">
    <location>
        <begin position="153"/>
        <end position="441"/>
    </location>
</feature>
<evidence type="ECO:0000313" key="2">
    <source>
        <dbReference type="EMBL" id="KAK1317959.1"/>
    </source>
</evidence>
<reference evidence="2" key="1">
    <citation type="journal article" date="2023" name="Nat. Commun.">
        <title>Diploid and tetraploid genomes of Acorus and the evolution of monocots.</title>
        <authorList>
            <person name="Ma L."/>
            <person name="Liu K.W."/>
            <person name="Li Z."/>
            <person name="Hsiao Y.Y."/>
            <person name="Qi Y."/>
            <person name="Fu T."/>
            <person name="Tang G.D."/>
            <person name="Zhang D."/>
            <person name="Sun W.H."/>
            <person name="Liu D.K."/>
            <person name="Li Y."/>
            <person name="Chen G.Z."/>
            <person name="Liu X.D."/>
            <person name="Liao X.Y."/>
            <person name="Jiang Y.T."/>
            <person name="Yu X."/>
            <person name="Hao Y."/>
            <person name="Huang J."/>
            <person name="Zhao X.W."/>
            <person name="Ke S."/>
            <person name="Chen Y.Y."/>
            <person name="Wu W.L."/>
            <person name="Hsu J.L."/>
            <person name="Lin Y.F."/>
            <person name="Huang M.D."/>
            <person name="Li C.Y."/>
            <person name="Huang L."/>
            <person name="Wang Z.W."/>
            <person name="Zhao X."/>
            <person name="Zhong W.Y."/>
            <person name="Peng D.H."/>
            <person name="Ahmad S."/>
            <person name="Lan S."/>
            <person name="Zhang J.S."/>
            <person name="Tsai W.C."/>
            <person name="Van de Peer Y."/>
            <person name="Liu Z.J."/>
        </authorList>
    </citation>
    <scope>NUCLEOTIDE SEQUENCE</scope>
    <source>
        <strain evidence="2">CP</strain>
    </source>
</reference>
<dbReference type="AlphaFoldDB" id="A0AAV9EX71"/>
<dbReference type="Pfam" id="PF00561">
    <property type="entry name" value="Abhydrolase_1"/>
    <property type="match status" value="1"/>
</dbReference>
<keyword evidence="3" id="KW-1185">Reference proteome</keyword>
<dbReference type="GO" id="GO:0009507">
    <property type="term" value="C:chloroplast"/>
    <property type="evidence" value="ECO:0007669"/>
    <property type="project" value="TreeGrafter"/>
</dbReference>
<dbReference type="InterPro" id="IPR029058">
    <property type="entry name" value="AB_hydrolase_fold"/>
</dbReference>
<comment type="caution">
    <text evidence="2">The sequence shown here is derived from an EMBL/GenBank/DDBJ whole genome shotgun (WGS) entry which is preliminary data.</text>
</comment>
<protein>
    <recommendedName>
        <fullName evidence="1">AB hydrolase-1 domain-containing protein</fullName>
    </recommendedName>
</protein>
<gene>
    <name evidence="2" type="ORF">QJS10_CPA05g00751</name>
</gene>
<dbReference type="GO" id="GO:0015996">
    <property type="term" value="P:chlorophyll catabolic process"/>
    <property type="evidence" value="ECO:0007669"/>
    <property type="project" value="InterPro"/>
</dbReference>
<dbReference type="SUPFAM" id="SSF53474">
    <property type="entry name" value="alpha/beta-Hydrolases"/>
    <property type="match status" value="1"/>
</dbReference>
<dbReference type="PANTHER" id="PTHR47280">
    <property type="entry name" value="PHEOPHYTINASE, CHLOROPLASTIC"/>
    <property type="match status" value="1"/>
</dbReference>
<organism evidence="2 3">
    <name type="scientific">Acorus calamus</name>
    <name type="common">Sweet flag</name>
    <dbReference type="NCBI Taxonomy" id="4465"/>
    <lineage>
        <taxon>Eukaryota</taxon>
        <taxon>Viridiplantae</taxon>
        <taxon>Streptophyta</taxon>
        <taxon>Embryophyta</taxon>
        <taxon>Tracheophyta</taxon>
        <taxon>Spermatophyta</taxon>
        <taxon>Magnoliopsida</taxon>
        <taxon>Liliopsida</taxon>
        <taxon>Acoraceae</taxon>
        <taxon>Acorus</taxon>
    </lineage>
</organism>
<evidence type="ECO:0000259" key="1">
    <source>
        <dbReference type="Pfam" id="PF00561"/>
    </source>
</evidence>
<dbReference type="InterPro" id="IPR044211">
    <property type="entry name" value="PPH_chloroplastic"/>
</dbReference>
<dbReference type="EMBL" id="JAUJYO010000005">
    <property type="protein sequence ID" value="KAK1317959.1"/>
    <property type="molecule type" value="Genomic_DNA"/>
</dbReference>
<dbReference type="InterPro" id="IPR000073">
    <property type="entry name" value="AB_hydrolase_1"/>
</dbReference>
<dbReference type="GO" id="GO:0080124">
    <property type="term" value="F:pheophytinase activity"/>
    <property type="evidence" value="ECO:0007669"/>
    <property type="project" value="InterPro"/>
</dbReference>
<dbReference type="PANTHER" id="PTHR47280:SF1">
    <property type="entry name" value="PHEOPHYTINASE, CHLOROPLASTIC"/>
    <property type="match status" value="1"/>
</dbReference>
<accession>A0AAV9EX71</accession>
<sequence>MMELLSFRCSSSYQFAWVNCKVVEKGLKLRRSKLFLNGKRRLVYSVMRPGWNLGAYDHLNGSEIRNLYEQQGFLSGMRAEVAADNCNHYGTDGVIGLGGISEKVDSVEKVLIPGLPDGSDGNPESPISSGFWEWKPKFTVHYEKSGTENVGSPAVLFLPGFGVGSFHYEKQLKDLGREYKVWALDFLGQGLSLPSEDPAPLVKDGKDVSEGEDLMWGFGEETEPWAEELVYSVDLWRDQVRHFVEEVIGEPVYIVGNSLGGFVSLYFAARYPQLVKGVTLLNATPFWGFLPNPITSPRLAKIFPWAGTFPLPAKVRKLTELVWEKISDPESIYEVLKQVYADHSTKVDKVFTRIIEITQHPAAAASFASIMFAPRAQLSFEETLSRYIKNYLCRSQDVPICLVYGKEDPWVKPIWGLQVKRQVPEAPYYEISPAGHCPHDEVPEVVNYLLRGWIKNLESKGSIHLPLLDDPEYPQYGDSWDVEFIRGGSRKSVSVHLFGSKFSIWNKISSFVESQVVNYLLCGWIKNLESKGSIHMPLLDDSEYPQYGDP</sequence>
<evidence type="ECO:0000313" key="3">
    <source>
        <dbReference type="Proteomes" id="UP001180020"/>
    </source>
</evidence>
<proteinExistence type="predicted"/>
<name>A0AAV9EX71_ACOCL</name>
<dbReference type="FunFam" id="3.40.50.1820:FF:000136">
    <property type="entry name" value="Pheophytinase, chloroplastic"/>
    <property type="match status" value="1"/>
</dbReference>
<reference evidence="2" key="2">
    <citation type="submission" date="2023-06" db="EMBL/GenBank/DDBJ databases">
        <authorList>
            <person name="Ma L."/>
            <person name="Liu K.-W."/>
            <person name="Li Z."/>
            <person name="Hsiao Y.-Y."/>
            <person name="Qi Y."/>
            <person name="Fu T."/>
            <person name="Tang G."/>
            <person name="Zhang D."/>
            <person name="Sun W.-H."/>
            <person name="Liu D.-K."/>
            <person name="Li Y."/>
            <person name="Chen G.-Z."/>
            <person name="Liu X.-D."/>
            <person name="Liao X.-Y."/>
            <person name="Jiang Y.-T."/>
            <person name="Yu X."/>
            <person name="Hao Y."/>
            <person name="Huang J."/>
            <person name="Zhao X.-W."/>
            <person name="Ke S."/>
            <person name="Chen Y.-Y."/>
            <person name="Wu W.-L."/>
            <person name="Hsu J.-L."/>
            <person name="Lin Y.-F."/>
            <person name="Huang M.-D."/>
            <person name="Li C.-Y."/>
            <person name="Huang L."/>
            <person name="Wang Z.-W."/>
            <person name="Zhao X."/>
            <person name="Zhong W.-Y."/>
            <person name="Peng D.-H."/>
            <person name="Ahmad S."/>
            <person name="Lan S."/>
            <person name="Zhang J.-S."/>
            <person name="Tsai W.-C."/>
            <person name="Van De Peer Y."/>
            <person name="Liu Z.-J."/>
        </authorList>
    </citation>
    <scope>NUCLEOTIDE SEQUENCE</scope>
    <source>
        <strain evidence="2">CP</strain>
        <tissue evidence="2">Leaves</tissue>
    </source>
</reference>
<dbReference type="Proteomes" id="UP001180020">
    <property type="component" value="Unassembled WGS sequence"/>
</dbReference>